<dbReference type="PANTHER" id="PTHR13138:SF3">
    <property type="entry name" value="CD2 ANTIGEN CYTOPLASMIC TAIL-BINDING PROTEIN 2"/>
    <property type="match status" value="1"/>
</dbReference>
<gene>
    <name evidence="3" type="ORF">HOLleu_10079</name>
</gene>
<sequence>MSKRKVAFSDIAGGKSDEPVWKLRKGEEADEEGRGDRLKTFKPNHTLDSDEEDEDGKPEEKYDLKEDDVVEGAEDPTISVDEGTKVTPFNLREEMSEGHFDADGNYFAKKEEVIRDNWLDNIDWVRIKEQPEKVEEENKVGEEEEKSEKQIFEEMTEYMKPGETITKALQRLGGGKKNQRRQNKKSQSQGTRAKTDPETEAKGDSEENKEHLLKLTGLADEILCRGNYEVYGYSYERIQHMLRREEESQKEKEEAAFDIFADDVDESKLAKQAPSQADSELIKISDVVNWEFKWEDTDEAKIYGPYSSEQMQEWVEQDYFKDGVYVRKTGSNQAFNNSKRIDFELYT</sequence>
<dbReference type="InterPro" id="IPR003169">
    <property type="entry name" value="GYF"/>
</dbReference>
<feature type="domain" description="GYF" evidence="2">
    <location>
        <begin position="287"/>
        <end position="342"/>
    </location>
</feature>
<feature type="region of interest" description="Disordered" evidence="1">
    <location>
        <begin position="130"/>
        <end position="149"/>
    </location>
</feature>
<dbReference type="PROSITE" id="PS50829">
    <property type="entry name" value="GYF"/>
    <property type="match status" value="1"/>
</dbReference>
<protein>
    <submittedName>
        <fullName evidence="3">CD2 antigen cytoplasmic tail-binding protein 2</fullName>
    </submittedName>
</protein>
<dbReference type="OrthoDB" id="331341at2759"/>
<dbReference type="Pfam" id="PF02213">
    <property type="entry name" value="GYF"/>
    <property type="match status" value="1"/>
</dbReference>
<evidence type="ECO:0000313" key="3">
    <source>
        <dbReference type="EMBL" id="KAJ8043118.1"/>
    </source>
</evidence>
<dbReference type="Gene3D" id="3.30.1490.40">
    <property type="match status" value="1"/>
</dbReference>
<name>A0A9Q1CE92_HOLLE</name>
<dbReference type="InterPro" id="IPR035445">
    <property type="entry name" value="GYF-like_dom_sf"/>
</dbReference>
<evidence type="ECO:0000256" key="1">
    <source>
        <dbReference type="SAM" id="MobiDB-lite"/>
    </source>
</evidence>
<dbReference type="PANTHER" id="PTHR13138">
    <property type="entry name" value="PROTEIN LIN1"/>
    <property type="match status" value="1"/>
</dbReference>
<dbReference type="SUPFAM" id="SSF55277">
    <property type="entry name" value="GYF domain"/>
    <property type="match status" value="1"/>
</dbReference>
<dbReference type="AlphaFoldDB" id="A0A9Q1CE92"/>
<evidence type="ECO:0000259" key="2">
    <source>
        <dbReference type="PROSITE" id="PS50829"/>
    </source>
</evidence>
<evidence type="ECO:0000313" key="4">
    <source>
        <dbReference type="Proteomes" id="UP001152320"/>
    </source>
</evidence>
<reference evidence="3" key="1">
    <citation type="submission" date="2021-10" db="EMBL/GenBank/DDBJ databases">
        <title>Tropical sea cucumber genome reveals ecological adaptation and Cuvierian tubules defense mechanism.</title>
        <authorList>
            <person name="Chen T."/>
        </authorList>
    </citation>
    <scope>NUCLEOTIDE SEQUENCE</scope>
    <source>
        <strain evidence="3">Nanhai2018</strain>
        <tissue evidence="3">Muscle</tissue>
    </source>
</reference>
<keyword evidence="4" id="KW-1185">Reference proteome</keyword>
<dbReference type="GO" id="GO:0005682">
    <property type="term" value="C:U5 snRNP"/>
    <property type="evidence" value="ECO:0007669"/>
    <property type="project" value="InterPro"/>
</dbReference>
<feature type="region of interest" description="Disordered" evidence="1">
    <location>
        <begin position="1"/>
        <end position="86"/>
    </location>
</feature>
<dbReference type="Proteomes" id="UP001152320">
    <property type="component" value="Chromosome 4"/>
</dbReference>
<proteinExistence type="predicted"/>
<feature type="compositionally biased region" description="Acidic residues" evidence="1">
    <location>
        <begin position="65"/>
        <end position="74"/>
    </location>
</feature>
<accession>A0A9Q1CE92</accession>
<feature type="compositionally biased region" description="Basic and acidic residues" evidence="1">
    <location>
        <begin position="15"/>
        <end position="39"/>
    </location>
</feature>
<dbReference type="FunFam" id="3.30.1490.40:FF:000005">
    <property type="entry name" value="CD2 antigen cytoplasmic tail-binding protein 2"/>
    <property type="match status" value="1"/>
</dbReference>
<dbReference type="SMART" id="SM00444">
    <property type="entry name" value="GYF"/>
    <property type="match status" value="1"/>
</dbReference>
<dbReference type="InterPro" id="IPR039905">
    <property type="entry name" value="CD2BP2/Lin1"/>
</dbReference>
<feature type="compositionally biased region" description="Basic and acidic residues" evidence="1">
    <location>
        <begin position="193"/>
        <end position="208"/>
    </location>
</feature>
<dbReference type="EMBL" id="JAIZAY010000004">
    <property type="protein sequence ID" value="KAJ8043118.1"/>
    <property type="molecule type" value="Genomic_DNA"/>
</dbReference>
<organism evidence="3 4">
    <name type="scientific">Holothuria leucospilota</name>
    <name type="common">Black long sea cucumber</name>
    <name type="synonym">Mertensiothuria leucospilota</name>
    <dbReference type="NCBI Taxonomy" id="206669"/>
    <lineage>
        <taxon>Eukaryota</taxon>
        <taxon>Metazoa</taxon>
        <taxon>Echinodermata</taxon>
        <taxon>Eleutherozoa</taxon>
        <taxon>Echinozoa</taxon>
        <taxon>Holothuroidea</taxon>
        <taxon>Aspidochirotacea</taxon>
        <taxon>Aspidochirotida</taxon>
        <taxon>Holothuriidae</taxon>
        <taxon>Holothuria</taxon>
    </lineage>
</organism>
<comment type="caution">
    <text evidence="3">The sequence shown here is derived from an EMBL/GenBank/DDBJ whole genome shotgun (WGS) entry which is preliminary data.</text>
</comment>
<feature type="region of interest" description="Disordered" evidence="1">
    <location>
        <begin position="158"/>
        <end position="208"/>
    </location>
</feature>